<gene>
    <name evidence="4" type="ORF">KUTeg_005508</name>
</gene>
<evidence type="ECO:0000259" key="3">
    <source>
        <dbReference type="PROSITE" id="PS51910"/>
    </source>
</evidence>
<evidence type="ECO:0000256" key="2">
    <source>
        <dbReference type="ARBA" id="ARBA00040976"/>
    </source>
</evidence>
<dbReference type="Proteomes" id="UP001217089">
    <property type="component" value="Unassembled WGS sequence"/>
</dbReference>
<proteinExistence type="inferred from homology"/>
<dbReference type="InterPro" id="IPR001223">
    <property type="entry name" value="Glyco_hydro18_cat"/>
</dbReference>
<dbReference type="EMBL" id="JARBDR010000246">
    <property type="protein sequence ID" value="KAJ8317604.1"/>
    <property type="molecule type" value="Genomic_DNA"/>
</dbReference>
<dbReference type="InterPro" id="IPR011583">
    <property type="entry name" value="Chitinase_II/V-like_cat"/>
</dbReference>
<dbReference type="SUPFAM" id="SSF51445">
    <property type="entry name" value="(Trans)glycosidases"/>
    <property type="match status" value="1"/>
</dbReference>
<name>A0ABQ9FJY7_TEGGR</name>
<sequence>MLHVDGKGKYVGVGVNVIDDVKLTHDDVGEAFSKGLMFIHRLCELTMKLTDRLLSMLFIFCLNCNTEGLLSKSDKKKVKKEETVKLSDKNVIDRGLVTENVKSKDITKEHRSYCDTEREIKQFDGDTLAYVTPWNNHGYDIAKIFSQKFTYVSPVWLQVVRKPSGAFVIQGGHDIDKVPRVLFDGWAVEDFEALFNSEDLTEDCIDAILTFIKNTPTMKYKFAGVVVEIWSQLGGRKNIGLVHFLTHFGEEFHKQKKKFILVIPPPLYGKTQRGMISKKEFAALEPVVDAFSLMTYDFSSPSRPGPNSPIDWVKACVEDLAPEPDIKIRRKILLGLNFYGNDYSPGGGGPILGNQYIEILKKYKPKLVWNKEIAEHVIEYKGTAGQHKLFYPTLKSIKARLDLAKQLGTGISIWEIGQGLDYFYDLL</sequence>
<evidence type="ECO:0000313" key="4">
    <source>
        <dbReference type="EMBL" id="KAJ8317604.1"/>
    </source>
</evidence>
<dbReference type="Pfam" id="PF00704">
    <property type="entry name" value="Glyco_hydro_18"/>
    <property type="match status" value="1"/>
</dbReference>
<protein>
    <recommendedName>
        <fullName evidence="2">Chitinase domain-containing protein 1</fullName>
    </recommendedName>
</protein>
<organism evidence="4 5">
    <name type="scientific">Tegillarca granosa</name>
    <name type="common">Malaysian cockle</name>
    <name type="synonym">Anadara granosa</name>
    <dbReference type="NCBI Taxonomy" id="220873"/>
    <lineage>
        <taxon>Eukaryota</taxon>
        <taxon>Metazoa</taxon>
        <taxon>Spiralia</taxon>
        <taxon>Lophotrochozoa</taxon>
        <taxon>Mollusca</taxon>
        <taxon>Bivalvia</taxon>
        <taxon>Autobranchia</taxon>
        <taxon>Pteriomorphia</taxon>
        <taxon>Arcoida</taxon>
        <taxon>Arcoidea</taxon>
        <taxon>Arcidae</taxon>
        <taxon>Tegillarca</taxon>
    </lineage>
</organism>
<dbReference type="InterPro" id="IPR017853">
    <property type="entry name" value="GH"/>
</dbReference>
<dbReference type="Gene3D" id="3.10.50.10">
    <property type="match status" value="1"/>
</dbReference>
<comment type="similarity">
    <text evidence="1">Belongs to the glycosyl hydrolase 18 family.</text>
</comment>
<dbReference type="Gene3D" id="3.20.20.80">
    <property type="entry name" value="Glycosidases"/>
    <property type="match status" value="1"/>
</dbReference>
<reference evidence="4 5" key="1">
    <citation type="submission" date="2022-12" db="EMBL/GenBank/DDBJ databases">
        <title>Chromosome-level genome of Tegillarca granosa.</title>
        <authorList>
            <person name="Kim J."/>
        </authorList>
    </citation>
    <scope>NUCLEOTIDE SEQUENCE [LARGE SCALE GENOMIC DNA]</scope>
    <source>
        <strain evidence="4">Teg-2019</strain>
        <tissue evidence="4">Adductor muscle</tissue>
    </source>
</reference>
<comment type="caution">
    <text evidence="4">The sequence shown here is derived from an EMBL/GenBank/DDBJ whole genome shotgun (WGS) entry which is preliminary data.</text>
</comment>
<dbReference type="Gene3D" id="1.10.8.360">
    <property type="entry name" value="3,6-anhydro-alpha-l-galactosidase"/>
    <property type="match status" value="1"/>
</dbReference>
<dbReference type="PANTHER" id="PTHR46066">
    <property type="entry name" value="CHITINASE DOMAIN-CONTAINING PROTEIN 1 FAMILY MEMBER"/>
    <property type="match status" value="1"/>
</dbReference>
<keyword evidence="5" id="KW-1185">Reference proteome</keyword>
<dbReference type="CDD" id="cd02876">
    <property type="entry name" value="GH18_SI-CLP"/>
    <property type="match status" value="1"/>
</dbReference>
<dbReference type="InterPro" id="IPR029070">
    <property type="entry name" value="Chitinase_insertion_sf"/>
</dbReference>
<evidence type="ECO:0000313" key="5">
    <source>
        <dbReference type="Proteomes" id="UP001217089"/>
    </source>
</evidence>
<dbReference type="SMART" id="SM00636">
    <property type="entry name" value="Glyco_18"/>
    <property type="match status" value="1"/>
</dbReference>
<dbReference type="PANTHER" id="PTHR46066:SF2">
    <property type="entry name" value="CHITINASE DOMAIN-CONTAINING PROTEIN 1"/>
    <property type="match status" value="1"/>
</dbReference>
<accession>A0ABQ9FJY7</accession>
<evidence type="ECO:0000256" key="1">
    <source>
        <dbReference type="ARBA" id="ARBA00009336"/>
    </source>
</evidence>
<dbReference type="PROSITE" id="PS51910">
    <property type="entry name" value="GH18_2"/>
    <property type="match status" value="1"/>
</dbReference>
<feature type="domain" description="GH18" evidence="3">
    <location>
        <begin position="125"/>
        <end position="427"/>
    </location>
</feature>